<dbReference type="InterPro" id="IPR058649">
    <property type="entry name" value="CzcB_C"/>
</dbReference>
<dbReference type="Gene3D" id="1.10.287.470">
    <property type="entry name" value="Helix hairpin bin"/>
    <property type="match status" value="1"/>
</dbReference>
<dbReference type="KEGG" id="puo:RZN69_02230"/>
<name>A0AAQ3LCB7_9BACT</name>
<dbReference type="RefSeq" id="WP_317834373.1">
    <property type="nucleotide sequence ID" value="NZ_CP136920.1"/>
</dbReference>
<dbReference type="PANTHER" id="PTHR30469:SF33">
    <property type="entry name" value="SLR1207 PROTEIN"/>
    <property type="match status" value="1"/>
</dbReference>
<feature type="coiled-coil region" evidence="2">
    <location>
        <begin position="102"/>
        <end position="174"/>
    </location>
</feature>
<dbReference type="InterPro" id="IPR058636">
    <property type="entry name" value="Beta-barrel_YknX"/>
</dbReference>
<dbReference type="EMBL" id="CP136920">
    <property type="protein sequence ID" value="WOO41889.1"/>
    <property type="molecule type" value="Genomic_DNA"/>
</dbReference>
<dbReference type="Gene3D" id="2.40.420.20">
    <property type="match status" value="1"/>
</dbReference>
<proteinExistence type="inferred from homology"/>
<feature type="domain" description="YknX-like beta-barrel" evidence="5">
    <location>
        <begin position="215"/>
        <end position="288"/>
    </location>
</feature>
<dbReference type="Pfam" id="PF25990">
    <property type="entry name" value="Beta-barrel_YknX"/>
    <property type="match status" value="1"/>
</dbReference>
<protein>
    <submittedName>
        <fullName evidence="6">Efflux RND transporter periplasmic adaptor subunit</fullName>
    </submittedName>
</protein>
<gene>
    <name evidence="6" type="ORF">RZN69_02230</name>
</gene>
<feature type="domain" description="Multidrug resistance protein MdtA-like barrel-sandwich hybrid" evidence="3">
    <location>
        <begin position="64"/>
        <end position="196"/>
    </location>
</feature>
<reference evidence="6 7" key="1">
    <citation type="submission" date="2023-10" db="EMBL/GenBank/DDBJ databases">
        <title>Rubellicoccus peritrichatus gen. nov., sp. nov., isolated from an algae of coral reef tank.</title>
        <authorList>
            <person name="Luo J."/>
        </authorList>
    </citation>
    <scope>NUCLEOTIDE SEQUENCE [LARGE SCALE GENOMIC DNA]</scope>
    <source>
        <strain evidence="6 7">CR14</strain>
    </source>
</reference>
<keyword evidence="7" id="KW-1185">Reference proteome</keyword>
<evidence type="ECO:0000256" key="1">
    <source>
        <dbReference type="ARBA" id="ARBA00009477"/>
    </source>
</evidence>
<organism evidence="6 7">
    <name type="scientific">Rubellicoccus peritrichatus</name>
    <dbReference type="NCBI Taxonomy" id="3080537"/>
    <lineage>
        <taxon>Bacteria</taxon>
        <taxon>Pseudomonadati</taxon>
        <taxon>Verrucomicrobiota</taxon>
        <taxon>Opitutia</taxon>
        <taxon>Puniceicoccales</taxon>
        <taxon>Cerasicoccaceae</taxon>
        <taxon>Rubellicoccus</taxon>
    </lineage>
</organism>
<evidence type="ECO:0000259" key="3">
    <source>
        <dbReference type="Pfam" id="PF25917"/>
    </source>
</evidence>
<dbReference type="Pfam" id="PF25975">
    <property type="entry name" value="CzcB_C"/>
    <property type="match status" value="1"/>
</dbReference>
<evidence type="ECO:0000259" key="4">
    <source>
        <dbReference type="Pfam" id="PF25975"/>
    </source>
</evidence>
<dbReference type="GO" id="GO:1990281">
    <property type="term" value="C:efflux pump complex"/>
    <property type="evidence" value="ECO:0007669"/>
    <property type="project" value="TreeGrafter"/>
</dbReference>
<accession>A0AAQ3LCB7</accession>
<dbReference type="InterPro" id="IPR006143">
    <property type="entry name" value="RND_pump_MFP"/>
</dbReference>
<evidence type="ECO:0000256" key="2">
    <source>
        <dbReference type="SAM" id="Coils"/>
    </source>
</evidence>
<dbReference type="AlphaFoldDB" id="A0AAQ3LCB7"/>
<dbReference type="Gene3D" id="2.40.50.100">
    <property type="match status" value="1"/>
</dbReference>
<feature type="domain" description="CzcB-like C-terminal circularly permuted SH3-like" evidence="4">
    <location>
        <begin position="297"/>
        <end position="351"/>
    </location>
</feature>
<dbReference type="Pfam" id="PF25917">
    <property type="entry name" value="BSH_RND"/>
    <property type="match status" value="1"/>
</dbReference>
<dbReference type="NCBIfam" id="TIGR01730">
    <property type="entry name" value="RND_mfp"/>
    <property type="match status" value="1"/>
</dbReference>
<dbReference type="InterPro" id="IPR058625">
    <property type="entry name" value="MdtA-like_BSH"/>
</dbReference>
<dbReference type="GO" id="GO:0015562">
    <property type="term" value="F:efflux transmembrane transporter activity"/>
    <property type="evidence" value="ECO:0007669"/>
    <property type="project" value="TreeGrafter"/>
</dbReference>
<keyword evidence="2" id="KW-0175">Coiled coil</keyword>
<dbReference type="Gene3D" id="2.40.30.170">
    <property type="match status" value="1"/>
</dbReference>
<dbReference type="PANTHER" id="PTHR30469">
    <property type="entry name" value="MULTIDRUG RESISTANCE PROTEIN MDTA"/>
    <property type="match status" value="1"/>
</dbReference>
<evidence type="ECO:0000313" key="7">
    <source>
        <dbReference type="Proteomes" id="UP001304300"/>
    </source>
</evidence>
<dbReference type="Proteomes" id="UP001304300">
    <property type="component" value="Chromosome"/>
</dbReference>
<evidence type="ECO:0000313" key="6">
    <source>
        <dbReference type="EMBL" id="WOO41889.1"/>
    </source>
</evidence>
<comment type="similarity">
    <text evidence="1">Belongs to the membrane fusion protein (MFP) (TC 8.A.1) family.</text>
</comment>
<sequence>MLKKAIIAIIVIGILVGGGLALRQASNESKQGKNEVTVTAKAERQTIEEAIDESGFVEPVISTDVRSEISGKIARILVEQGDEVAQGTPLMELDRVTLENDLIQAQRNNQSDLLRLEQAKRDYERLRDLHEKKFAQEKEFLDAETNYKLAEIQIEVSEARLKNAKENLDKTVIRAPQAGVISDLNVNEGQVIIGATSVNEGTKLMVIHDLSSLYVRLEINELDIAKIEEGMPAEVTFDSVPDLKFDGVVSEIHPFAFNQSNLRVFRIEVTFDTKGVMVRPGISADIRIVTDRVEDAVTVSLSAVFADEDERYVYVVEEAKEEGVKKRPVEIGISDTKWVEIREGLTEGETVSLVRPTGNSLKSKAG</sequence>
<dbReference type="SUPFAM" id="SSF111369">
    <property type="entry name" value="HlyD-like secretion proteins"/>
    <property type="match status" value="1"/>
</dbReference>
<evidence type="ECO:0000259" key="5">
    <source>
        <dbReference type="Pfam" id="PF25990"/>
    </source>
</evidence>